<evidence type="ECO:0000313" key="6">
    <source>
        <dbReference type="Proteomes" id="UP001239994"/>
    </source>
</evidence>
<organism evidence="5 6">
    <name type="scientific">Electrophorus voltai</name>
    <dbReference type="NCBI Taxonomy" id="2609070"/>
    <lineage>
        <taxon>Eukaryota</taxon>
        <taxon>Metazoa</taxon>
        <taxon>Chordata</taxon>
        <taxon>Craniata</taxon>
        <taxon>Vertebrata</taxon>
        <taxon>Euteleostomi</taxon>
        <taxon>Actinopterygii</taxon>
        <taxon>Neopterygii</taxon>
        <taxon>Teleostei</taxon>
        <taxon>Ostariophysi</taxon>
        <taxon>Gymnotiformes</taxon>
        <taxon>Gymnotoidei</taxon>
        <taxon>Gymnotidae</taxon>
        <taxon>Electrophorus</taxon>
    </lineage>
</organism>
<feature type="region of interest" description="Disordered" evidence="4">
    <location>
        <begin position="172"/>
        <end position="204"/>
    </location>
</feature>
<evidence type="ECO:0008006" key="7">
    <source>
        <dbReference type="Google" id="ProtNLM"/>
    </source>
</evidence>
<comment type="caution">
    <text evidence="5">The sequence shown here is derived from an EMBL/GenBank/DDBJ whole genome shotgun (WGS) entry which is preliminary data.</text>
</comment>
<feature type="region of interest" description="Disordered" evidence="4">
    <location>
        <begin position="353"/>
        <end position="427"/>
    </location>
</feature>
<dbReference type="Proteomes" id="UP001239994">
    <property type="component" value="Unassembled WGS sequence"/>
</dbReference>
<keyword evidence="1" id="KW-0479">Metal-binding</keyword>
<dbReference type="EMBL" id="JAROKS010000023">
    <property type="protein sequence ID" value="KAK1787513.1"/>
    <property type="molecule type" value="Genomic_DNA"/>
</dbReference>
<dbReference type="InterPro" id="IPR017907">
    <property type="entry name" value="Znf_RING_CS"/>
</dbReference>
<evidence type="ECO:0000256" key="2">
    <source>
        <dbReference type="ARBA" id="ARBA00022771"/>
    </source>
</evidence>
<dbReference type="SUPFAM" id="SSF57850">
    <property type="entry name" value="RING/U-box"/>
    <property type="match status" value="1"/>
</dbReference>
<sequence length="596" mass="66053">MDNRRRLPLDGGGKPNLSVSAVRVEHVRERVRRDMGDPVTSSHAIKEDMSGVPCKVPRFQYVDFPSLHQCIKQLSVPPLQGWLASCPLAKAPACQPSGPKERAPKFKYVDYPSLYHCIQQLSVPPLEIWSSGLTRPSPGKQSPSRVLGDQKVNGEAQVAMTEVPVAHQLRNVTPSSGWETGGGGLSEPDHMSRTRSAPRSECNSRVESGFRMELESVAAGDEKAYRPSVISMAHTNRRKHRTMLEEGAEWVEQQEPSDPTAHGQQKVNEEIVCPSGTQMLMDPKEMLSQHRVHKDQVNTSDKTPDSPDIVMLPSFKRSYSSFSCVACYSKAGGQKMTQGWPSELLPEFVHSPTVRQQPQPVHTARVQQDPPMSVRATRRKTVLRENCSEENDGGAKRRKQRRTTGRRARQRAKRSGMGTGTSQEEGLIDAPSQDCTVSQEPNVLFKEPDVIVKCPDCSSSLKPITNASGLATPLLLCLRCPGARLLCGHCLYPCTANGGVAACTNKSCQLVATLLTCELVMDPESKVSGCPLFRACPKCHNLMMHEKGCKYVTCEHCKHRYCFMCLCDSAECMKDRGMYFLLHCSQPRAGRQRFHT</sequence>
<evidence type="ECO:0000256" key="1">
    <source>
        <dbReference type="ARBA" id="ARBA00022723"/>
    </source>
</evidence>
<protein>
    <recommendedName>
        <fullName evidence="7">RING-type domain-containing protein</fullName>
    </recommendedName>
</protein>
<dbReference type="GO" id="GO:0008270">
    <property type="term" value="F:zinc ion binding"/>
    <property type="evidence" value="ECO:0007669"/>
    <property type="project" value="UniProtKB-KW"/>
</dbReference>
<reference evidence="5" key="1">
    <citation type="submission" date="2023-03" db="EMBL/GenBank/DDBJ databases">
        <title>Electrophorus voltai genome.</title>
        <authorList>
            <person name="Bian C."/>
        </authorList>
    </citation>
    <scope>NUCLEOTIDE SEQUENCE</scope>
    <source>
        <strain evidence="5">CB-2022</strain>
        <tissue evidence="5">Muscle</tissue>
    </source>
</reference>
<evidence type="ECO:0000256" key="4">
    <source>
        <dbReference type="SAM" id="MobiDB-lite"/>
    </source>
</evidence>
<evidence type="ECO:0000256" key="3">
    <source>
        <dbReference type="ARBA" id="ARBA00022833"/>
    </source>
</evidence>
<name>A0AAD8YUB4_9TELE</name>
<accession>A0AAD8YUB4</accession>
<dbReference type="AlphaFoldDB" id="A0AAD8YUB4"/>
<evidence type="ECO:0000313" key="5">
    <source>
        <dbReference type="EMBL" id="KAK1787513.1"/>
    </source>
</evidence>
<keyword evidence="3" id="KW-0862">Zinc</keyword>
<dbReference type="CDD" id="cd20336">
    <property type="entry name" value="Rcat_RBR"/>
    <property type="match status" value="1"/>
</dbReference>
<dbReference type="PROSITE" id="PS00518">
    <property type="entry name" value="ZF_RING_1"/>
    <property type="match status" value="1"/>
</dbReference>
<proteinExistence type="predicted"/>
<feature type="compositionally biased region" description="Basic residues" evidence="4">
    <location>
        <begin position="396"/>
        <end position="414"/>
    </location>
</feature>
<keyword evidence="2" id="KW-0863">Zinc-finger</keyword>
<gene>
    <name evidence="5" type="ORF">P4O66_016010</name>
</gene>
<keyword evidence="6" id="KW-1185">Reference proteome</keyword>